<evidence type="ECO:0000256" key="1">
    <source>
        <dbReference type="SAM" id="SignalP"/>
    </source>
</evidence>
<dbReference type="EMBL" id="LGCN01000120">
    <property type="protein sequence ID" value="KOT40564.1"/>
    <property type="molecule type" value="Genomic_DNA"/>
</dbReference>
<dbReference type="PATRIC" id="fig|36816.3.peg.2701"/>
<evidence type="ECO:0000313" key="4">
    <source>
        <dbReference type="Proteomes" id="UP000037773"/>
    </source>
</evidence>
<evidence type="ECO:0000313" key="3">
    <source>
        <dbReference type="EMBL" id="KOT40564.1"/>
    </source>
</evidence>
<comment type="caution">
    <text evidence="3">The sequence shown here is derived from an EMBL/GenBank/DDBJ whole genome shotgun (WGS) entry which is preliminary data.</text>
</comment>
<keyword evidence="1" id="KW-0732">Signal</keyword>
<dbReference type="RefSeq" id="WP_030824374.1">
    <property type="nucleotide sequence ID" value="NZ_LGCN01000120.1"/>
</dbReference>
<proteinExistence type="predicted"/>
<dbReference type="InterPro" id="IPR046266">
    <property type="entry name" value="DUF6299"/>
</dbReference>
<gene>
    <name evidence="3" type="ORF">ADK41_12545</name>
</gene>
<feature type="domain" description="DUF6299" evidence="2">
    <location>
        <begin position="35"/>
        <end position="146"/>
    </location>
</feature>
<feature type="signal peptide" evidence="1">
    <location>
        <begin position="1"/>
        <end position="30"/>
    </location>
</feature>
<name>A0A0M9X9H7_9ACTN</name>
<reference evidence="3 4" key="1">
    <citation type="submission" date="2015-07" db="EMBL/GenBank/DDBJ databases">
        <authorList>
            <person name="Noorani M."/>
        </authorList>
    </citation>
    <scope>NUCLEOTIDE SEQUENCE [LARGE SCALE GENOMIC DNA]</scope>
    <source>
        <strain evidence="3 4">NRRL B-24567</strain>
    </source>
</reference>
<evidence type="ECO:0000259" key="2">
    <source>
        <dbReference type="Pfam" id="PF19816"/>
    </source>
</evidence>
<dbReference type="Pfam" id="PF19816">
    <property type="entry name" value="DUF6299"/>
    <property type="match status" value="1"/>
</dbReference>
<dbReference type="Proteomes" id="UP000037773">
    <property type="component" value="Unassembled WGS sequence"/>
</dbReference>
<keyword evidence="4" id="KW-1185">Reference proteome</keyword>
<sequence length="147" mass="14893">MSVRPVLGVAAGSALLLLGFAAAAPAPASAAPSAPAEYVTVDKEGRMADGSVTLSGTYRCLDGDGPVLVSSSVSRPSSDVHYSVGGAQAVCDGKEHRWENSGTVPAGALEAGRAHVEATLFELRPDGLLLVPVFHAVGNRDITLVQG</sequence>
<dbReference type="OrthoDB" id="3873198at2"/>
<dbReference type="AlphaFoldDB" id="A0A0M9X9H7"/>
<feature type="chain" id="PRO_5005840526" description="DUF6299 domain-containing protein" evidence="1">
    <location>
        <begin position="31"/>
        <end position="147"/>
    </location>
</feature>
<protein>
    <recommendedName>
        <fullName evidence="2">DUF6299 domain-containing protein</fullName>
    </recommendedName>
</protein>
<organism evidence="3 4">
    <name type="scientific">Streptomyces caelestis</name>
    <dbReference type="NCBI Taxonomy" id="36816"/>
    <lineage>
        <taxon>Bacteria</taxon>
        <taxon>Bacillati</taxon>
        <taxon>Actinomycetota</taxon>
        <taxon>Actinomycetes</taxon>
        <taxon>Kitasatosporales</taxon>
        <taxon>Streptomycetaceae</taxon>
        <taxon>Streptomyces</taxon>
    </lineage>
</organism>
<accession>A0A0M9X9H7</accession>